<evidence type="ECO:0000256" key="6">
    <source>
        <dbReference type="RuleBase" id="RU280814"/>
    </source>
</evidence>
<feature type="transmembrane region" description="Helical" evidence="6">
    <location>
        <begin position="80"/>
        <end position="103"/>
    </location>
</feature>
<dbReference type="PANTHER" id="PTHR12308">
    <property type="entry name" value="ANOCTAMIN"/>
    <property type="match status" value="1"/>
</dbReference>
<proteinExistence type="inferred from homology"/>
<feature type="domain" description="Anoctamin transmembrane" evidence="7">
    <location>
        <begin position="3"/>
        <end position="104"/>
    </location>
</feature>
<reference evidence="9" key="1">
    <citation type="journal article" date="2017" name="Nat. Commun.">
        <title>The North American bullfrog draft genome provides insight into hormonal regulation of long noncoding RNA.</title>
        <authorList>
            <person name="Hammond S.A."/>
            <person name="Warren R.L."/>
            <person name="Vandervalk B.P."/>
            <person name="Kucuk E."/>
            <person name="Khan H."/>
            <person name="Gibb E.A."/>
            <person name="Pandoh P."/>
            <person name="Kirk H."/>
            <person name="Zhao Y."/>
            <person name="Jones M."/>
            <person name="Mungall A.J."/>
            <person name="Coope R."/>
            <person name="Pleasance S."/>
            <person name="Moore R.A."/>
            <person name="Holt R.A."/>
            <person name="Round J.M."/>
            <person name="Ohora S."/>
            <person name="Walle B.V."/>
            <person name="Veldhoen N."/>
            <person name="Helbing C.C."/>
            <person name="Birol I."/>
        </authorList>
    </citation>
    <scope>NUCLEOTIDE SEQUENCE [LARGE SCALE GENOMIC DNA]</scope>
</reference>
<dbReference type="PANTHER" id="PTHR12308:SF16">
    <property type="entry name" value="ANOCTAMIN-3"/>
    <property type="match status" value="1"/>
</dbReference>
<dbReference type="InterPro" id="IPR049452">
    <property type="entry name" value="Anoctamin_TM"/>
</dbReference>
<evidence type="ECO:0000256" key="4">
    <source>
        <dbReference type="ARBA" id="ARBA00022989"/>
    </source>
</evidence>
<name>A0A2G9PQN3_AQUCT</name>
<keyword evidence="3 6" id="KW-0812">Transmembrane</keyword>
<dbReference type="EMBL" id="KV922567">
    <property type="protein sequence ID" value="PIO05648.1"/>
    <property type="molecule type" value="Genomic_DNA"/>
</dbReference>
<sequence length="105" mass="12299">ISLVLTAVFAVVVYRLVAMEQFASFNWHFIKKYWQFATSGTGVCINFMIIMSLNVVYEKVAYLLTNLEHPRTDSEWENSFALKMFLFQFVNLNSSIFYIAFFLGR</sequence>
<evidence type="ECO:0000256" key="5">
    <source>
        <dbReference type="ARBA" id="ARBA00023136"/>
    </source>
</evidence>
<dbReference type="GO" id="GO:0005886">
    <property type="term" value="C:plasma membrane"/>
    <property type="evidence" value="ECO:0007669"/>
    <property type="project" value="TreeGrafter"/>
</dbReference>
<feature type="transmembrane region" description="Helical" evidence="6">
    <location>
        <begin position="34"/>
        <end position="57"/>
    </location>
</feature>
<dbReference type="GO" id="GO:0005254">
    <property type="term" value="F:chloride channel activity"/>
    <property type="evidence" value="ECO:0007669"/>
    <property type="project" value="TreeGrafter"/>
</dbReference>
<accession>A0A2G9PQN3</accession>
<evidence type="ECO:0000313" key="9">
    <source>
        <dbReference type="Proteomes" id="UP000228934"/>
    </source>
</evidence>
<feature type="non-terminal residue" evidence="8">
    <location>
        <position position="1"/>
    </location>
</feature>
<organism evidence="8 9">
    <name type="scientific">Aquarana catesbeiana</name>
    <name type="common">American bullfrog</name>
    <name type="synonym">Rana catesbeiana</name>
    <dbReference type="NCBI Taxonomy" id="8400"/>
    <lineage>
        <taxon>Eukaryota</taxon>
        <taxon>Metazoa</taxon>
        <taxon>Chordata</taxon>
        <taxon>Craniata</taxon>
        <taxon>Vertebrata</taxon>
        <taxon>Euteleostomi</taxon>
        <taxon>Amphibia</taxon>
        <taxon>Batrachia</taxon>
        <taxon>Anura</taxon>
        <taxon>Neobatrachia</taxon>
        <taxon>Ranoidea</taxon>
        <taxon>Ranidae</taxon>
        <taxon>Aquarana</taxon>
    </lineage>
</organism>
<dbReference type="AlphaFoldDB" id="A0A2G9PQN3"/>
<dbReference type="Proteomes" id="UP000228934">
    <property type="component" value="Unassembled WGS sequence"/>
</dbReference>
<gene>
    <name evidence="8" type="ORF">AB205_0081040</name>
</gene>
<comment type="similarity">
    <text evidence="2 6">Belongs to the anoctamin family.</text>
</comment>
<dbReference type="Pfam" id="PF04547">
    <property type="entry name" value="Anoctamin"/>
    <property type="match status" value="1"/>
</dbReference>
<protein>
    <recommendedName>
        <fullName evidence="6">Anoctamin</fullName>
    </recommendedName>
</protein>
<comment type="subcellular location">
    <subcellularLocation>
        <location evidence="1 6">Membrane</location>
        <topology evidence="1 6">Multi-pass membrane protein</topology>
    </subcellularLocation>
</comment>
<evidence type="ECO:0000256" key="1">
    <source>
        <dbReference type="ARBA" id="ARBA00004141"/>
    </source>
</evidence>
<dbReference type="InterPro" id="IPR007632">
    <property type="entry name" value="Anoctamin"/>
</dbReference>
<comment type="caution">
    <text evidence="6">Lacks conserved residue(s) required for the propagation of feature annotation.</text>
</comment>
<evidence type="ECO:0000256" key="2">
    <source>
        <dbReference type="ARBA" id="ARBA00009671"/>
    </source>
</evidence>
<keyword evidence="5 6" id="KW-0472">Membrane</keyword>
<evidence type="ECO:0000313" key="8">
    <source>
        <dbReference type="EMBL" id="PIO05648.1"/>
    </source>
</evidence>
<dbReference type="OrthoDB" id="9900421at2759"/>
<evidence type="ECO:0000259" key="7">
    <source>
        <dbReference type="Pfam" id="PF04547"/>
    </source>
</evidence>
<evidence type="ECO:0000256" key="3">
    <source>
        <dbReference type="ARBA" id="ARBA00022692"/>
    </source>
</evidence>
<keyword evidence="9" id="KW-1185">Reference proteome</keyword>
<keyword evidence="4 6" id="KW-1133">Transmembrane helix</keyword>